<evidence type="ECO:0000313" key="7">
    <source>
        <dbReference type="EMBL" id="WFD14514.1"/>
    </source>
</evidence>
<dbReference type="Pfam" id="PF00271">
    <property type="entry name" value="Helicase_C"/>
    <property type="match status" value="1"/>
</dbReference>
<evidence type="ECO:0000256" key="2">
    <source>
        <dbReference type="ARBA" id="ARBA00022801"/>
    </source>
</evidence>
<dbReference type="FunFam" id="1.10.3380.10:FF:000001">
    <property type="entry name" value="U5 small nuclear ribonucleoprotein helicase"/>
    <property type="match status" value="1"/>
</dbReference>
<dbReference type="GO" id="GO:0016787">
    <property type="term" value="F:hydrolase activity"/>
    <property type="evidence" value="ECO:0007669"/>
    <property type="project" value="UniProtKB-KW"/>
</dbReference>
<reference evidence="7 8" key="1">
    <citation type="submission" date="2023-03" db="EMBL/GenBank/DDBJ databases">
        <title>Mating type loci evolution in Malassezia.</title>
        <authorList>
            <person name="Coelho M.A."/>
        </authorList>
    </citation>
    <scope>NUCLEOTIDE SEQUENCE [LARGE SCALE GENOMIC DNA]</scope>
    <source>
        <strain evidence="7 8">CBS 13387</strain>
    </source>
</reference>
<dbReference type="FunFam" id="1.10.10.10:FF:000024">
    <property type="entry name" value="U5 small nuclear ribonucleoprotein helicase"/>
    <property type="match status" value="1"/>
</dbReference>
<dbReference type="Pfam" id="PF00270">
    <property type="entry name" value="DEAD"/>
    <property type="match status" value="1"/>
</dbReference>
<dbReference type="Pfam" id="PF23445">
    <property type="entry name" value="WHD_SNRNP200"/>
    <property type="match status" value="1"/>
</dbReference>
<dbReference type="InterPro" id="IPR001650">
    <property type="entry name" value="Helicase_C-like"/>
</dbReference>
<organism evidence="7 8">
    <name type="scientific">Malassezia arunalokei</name>
    <dbReference type="NCBI Taxonomy" id="1514897"/>
    <lineage>
        <taxon>Eukaryota</taxon>
        <taxon>Fungi</taxon>
        <taxon>Dikarya</taxon>
        <taxon>Basidiomycota</taxon>
        <taxon>Ustilaginomycotina</taxon>
        <taxon>Malasseziomycetes</taxon>
        <taxon>Malasseziales</taxon>
        <taxon>Malasseziaceae</taxon>
        <taxon>Malassezia</taxon>
    </lineage>
</organism>
<dbReference type="SUPFAM" id="SSF158702">
    <property type="entry name" value="Sec63 N-terminal domain-like"/>
    <property type="match status" value="1"/>
</dbReference>
<dbReference type="SUPFAM" id="SSF52540">
    <property type="entry name" value="P-loop containing nucleoside triphosphate hydrolases"/>
    <property type="match status" value="3"/>
</dbReference>
<dbReference type="Gene3D" id="1.10.10.10">
    <property type="entry name" value="Winged helix-like DNA-binding domain superfamily/Winged helix DNA-binding domain"/>
    <property type="match status" value="2"/>
</dbReference>
<evidence type="ECO:0000256" key="4">
    <source>
        <dbReference type="ARBA" id="ARBA00022840"/>
    </source>
</evidence>
<dbReference type="SUPFAM" id="SSF46785">
    <property type="entry name" value="Winged helix' DNA-binding domain"/>
    <property type="match status" value="1"/>
</dbReference>
<keyword evidence="8" id="KW-1185">Reference proteome</keyword>
<dbReference type="InterPro" id="IPR035892">
    <property type="entry name" value="C2_domain_sf"/>
</dbReference>
<dbReference type="PANTHER" id="PTHR47961:SF13">
    <property type="entry name" value="ACTIVATING SIGNAL COINTEGRATOR 1 COMPLEX SUBUNIT 3"/>
    <property type="match status" value="1"/>
</dbReference>
<dbReference type="EMBL" id="CP119916">
    <property type="protein sequence ID" value="WFD14514.1"/>
    <property type="molecule type" value="Genomic_DNA"/>
</dbReference>
<gene>
    <name evidence="7" type="primary">mug81</name>
    <name evidence="7" type="ORF">MARU1_000520</name>
</gene>
<dbReference type="PROSITE" id="PS51192">
    <property type="entry name" value="HELICASE_ATP_BIND_1"/>
    <property type="match status" value="1"/>
</dbReference>
<dbReference type="SMART" id="SM00973">
    <property type="entry name" value="Sec63"/>
    <property type="match status" value="1"/>
</dbReference>
<dbReference type="GO" id="GO:0005524">
    <property type="term" value="F:ATP binding"/>
    <property type="evidence" value="ECO:0007669"/>
    <property type="project" value="UniProtKB-KW"/>
</dbReference>
<evidence type="ECO:0000259" key="5">
    <source>
        <dbReference type="PROSITE" id="PS51192"/>
    </source>
</evidence>
<dbReference type="GO" id="GO:0003724">
    <property type="term" value="F:RNA helicase activity"/>
    <property type="evidence" value="ECO:0007669"/>
    <property type="project" value="UniProtKB-EC"/>
</dbReference>
<dbReference type="Proteomes" id="UP001217582">
    <property type="component" value="Chromosome 1"/>
</dbReference>
<dbReference type="SMART" id="SM00487">
    <property type="entry name" value="DEXDc"/>
    <property type="match status" value="1"/>
</dbReference>
<dbReference type="Pfam" id="PF02889">
    <property type="entry name" value="Sec63"/>
    <property type="match status" value="1"/>
</dbReference>
<evidence type="ECO:0000256" key="3">
    <source>
        <dbReference type="ARBA" id="ARBA00022806"/>
    </source>
</evidence>
<feature type="domain" description="Helicase C-terminal" evidence="6">
    <location>
        <begin position="476"/>
        <end position="684"/>
    </location>
</feature>
<dbReference type="PANTHER" id="PTHR47961">
    <property type="entry name" value="DNA POLYMERASE THETA, PUTATIVE (AFU_ORTHOLOGUE AFUA_1G05260)-RELATED"/>
    <property type="match status" value="1"/>
</dbReference>
<keyword evidence="1" id="KW-0547">Nucleotide-binding</keyword>
<keyword evidence="2 7" id="KW-0378">Hydrolase</keyword>
<dbReference type="Gene3D" id="3.40.50.300">
    <property type="entry name" value="P-loop containing nucleotide triphosphate hydrolases"/>
    <property type="match status" value="4"/>
</dbReference>
<dbReference type="FunFam" id="3.40.50.300:FF:000102">
    <property type="entry name" value="RNA helicase, activating signal cointegrator 1"/>
    <property type="match status" value="1"/>
</dbReference>
<dbReference type="Gene3D" id="2.60.40.150">
    <property type="entry name" value="C2 domain"/>
    <property type="match status" value="1"/>
</dbReference>
<evidence type="ECO:0000259" key="6">
    <source>
        <dbReference type="PROSITE" id="PS51194"/>
    </source>
</evidence>
<dbReference type="GO" id="GO:0003676">
    <property type="term" value="F:nucleic acid binding"/>
    <property type="evidence" value="ECO:0007669"/>
    <property type="project" value="InterPro"/>
</dbReference>
<dbReference type="InterPro" id="IPR050474">
    <property type="entry name" value="Hel308_SKI2-like"/>
</dbReference>
<feature type="domain" description="Helicase ATP-binding" evidence="5">
    <location>
        <begin position="252"/>
        <end position="440"/>
    </location>
</feature>
<evidence type="ECO:0000256" key="1">
    <source>
        <dbReference type="ARBA" id="ARBA00022741"/>
    </source>
</evidence>
<sequence length="1685" mass="186929">MNEDVRRHLTTLIDESVRPLPPLSEALTELASHASPSSPVHAKLPPIWHQLSLLVPAEPVAQDTETSGAAHALLQNLDVKALDSDEKEHILQLVIDTLDPHDLSFDADTASAVLVDVLGFDMIELVAMLVANPQATAFQLRRAQALRAQGVGSAKDPLVLAPSSVNEEKYPNVYGAAEHGSVLSVYGTRFSLPEGTQRVHESYFEEVTIPRSKPLPFRSHERLILKDEMDLLCRGAFKQYKSLNRLQSAVYPMAYKTSENLLVCAPTGAGKTDVAMLSILQCVGRFSKHGANDSIHVDLNAFKIVYVAPMKALVSEIVSKFQKRLSYLGLKVRELTGDMQLTRKEIAETQMIVTTPEKWDVVTRKPMGDGDLALSVRLLIIDEVHLLHEERGAVIETIVARTQRLVEASQTMIRIVGLSATLPNFVDVADFLSVNRYRGLFYFGSAFRPVPLEQHFIGVRGKHGSSQSRSNLDRVTYEKVLNLVQGGHPVMVFVHTRKDTVKTAQMLLELGKDDDLHSILVEGRDATRFERDVTSSRNRELRELFEHGIGIHNAGMLRSDRDLSERLFASGATRVLCCTATLAWGVNLPAYAVVIKGTDIYDAEQGKMVDLGILDVLQIFGRAGRPQYEDMGVSYICTSGEKLPHYIESITSAHPIESTFLRGIVDALNAEVALGSVTSVDDGISWLGFTYLFTRLCKAPRVYGLDAHDFEADPTLTQRRRQWITYAANILAQHQMVEFDLATGTLRPTNMGRIASRYYLSHKTMGVFHERLRNNLVEADALSLMSRAADFDQIPLRDSEEEELTSLLESVPCEVDGGTATAPGKVNILLQAHISYLYVDDFALVSDMRYVAQNAGRVLLSLFELALDRGFAMSASAFLQLAKAVDKRIWPYEHPLKQYPTFTPDMTHRISTWADELEVSQIRSLSIPALAQLLHTNERTAAVAHNAAERFPALHARITARPTPDGYVCVDIYLKSRFVWDERIHGTSQPIVWWLEDDAQHVVFSDRLTLRNSPPTLVYEGDVFDHHLRVYMPLSPPDLRPTSEARCHFVWSSLHWLQAEGTVDVELDHLTCPTPTPLTPLLPLPLLPISENAMSDILGISTLNAIQTQVFHTLAHARANALVCAPYASGKWTVVLFALARAWREDHGAVLVIEPDEARITERVRLLEMLAPLLGGKVVPPAPTWASERRAITVMTPDMAERTLASVTQAHLSLAILLHVHKLSSIYEHAVMHVLRLRPARSIATSLSTSTAASLGAWLQIPTHAMYAFAPHDSPYPVSVSFDTVDIPYSDTLVRAYAKPAFDRIEAQDEVALLFVPTRSQCMTAAHELAARFAMKGYTAHPDADEAAQSIEHQGLAHLVRQGLAVWHANLSRRDRSTVERLAEMQCLRAVLCAHDMAGHVPIRAPIVLVLGTQYTTHTSRHVQDYTMEQLWCMQRHAVRPNATSGEFVVLCQQRIRPVMERLLQAPVAIESSLGNVAPTLEALAQELVAHRVQTRTDVVAWLATSYLAVRARANPAWYADPGENERADPSAYLSELCDALVRSGEQLGLWCVVSINTVQPTELAHTIPPGGVGKLCALQQSVLHWQTLPHHVHRLLQNDDETVEEEGLQALCASIMLKVVQADKVPSLHRVVLAHWLTPLVSARTLAEMDDVLVKTMGGEAAGRVKASRQALLQRIMQDPSTQP</sequence>
<dbReference type="EC" id="3.6.4.13" evidence="7"/>
<evidence type="ECO:0000313" key="8">
    <source>
        <dbReference type="Proteomes" id="UP001217582"/>
    </source>
</evidence>
<dbReference type="InterPro" id="IPR014001">
    <property type="entry name" value="Helicase_ATP-bd"/>
</dbReference>
<accession>A0AAJ6CIW7</accession>
<dbReference type="InterPro" id="IPR004179">
    <property type="entry name" value="Sec63-dom"/>
</dbReference>
<keyword evidence="3 7" id="KW-0347">Helicase</keyword>
<keyword evidence="4" id="KW-0067">ATP-binding</keyword>
<name>A0AAJ6CIW7_9BASI</name>
<dbReference type="InterPro" id="IPR036390">
    <property type="entry name" value="WH_DNA-bd_sf"/>
</dbReference>
<dbReference type="InterPro" id="IPR011545">
    <property type="entry name" value="DEAD/DEAH_box_helicase_dom"/>
</dbReference>
<proteinExistence type="predicted"/>
<dbReference type="InterPro" id="IPR057842">
    <property type="entry name" value="WH_MER3"/>
</dbReference>
<protein>
    <submittedName>
        <fullName evidence="7">RNA helicase</fullName>
        <ecNumber evidence="7">3.6.4.13</ecNumber>
    </submittedName>
</protein>
<dbReference type="SMART" id="SM00490">
    <property type="entry name" value="HELICc"/>
    <property type="match status" value="1"/>
</dbReference>
<dbReference type="CDD" id="cd18795">
    <property type="entry name" value="SF2_C_Ski2"/>
    <property type="match status" value="1"/>
</dbReference>
<dbReference type="Gene3D" id="1.10.3380.10">
    <property type="entry name" value="Sec63 N-terminal domain-like domain"/>
    <property type="match status" value="1"/>
</dbReference>
<dbReference type="InterPro" id="IPR036388">
    <property type="entry name" value="WH-like_DNA-bd_sf"/>
</dbReference>
<dbReference type="FunFam" id="3.40.50.300:FF:000062">
    <property type="entry name" value="U5 small nuclear ribonucleoprotein helicase"/>
    <property type="match status" value="1"/>
</dbReference>
<dbReference type="InterPro" id="IPR027417">
    <property type="entry name" value="P-loop_NTPase"/>
</dbReference>
<dbReference type="PROSITE" id="PS51194">
    <property type="entry name" value="HELICASE_CTER"/>
    <property type="match status" value="1"/>
</dbReference>